<dbReference type="Pfam" id="PF10326">
    <property type="entry name" value="7TM_GPCR_Str"/>
    <property type="match status" value="2"/>
</dbReference>
<evidence type="ECO:0000313" key="21">
    <source>
        <dbReference type="EMBL" id="EGT44706.1"/>
    </source>
</evidence>
<evidence type="ECO:0000256" key="9">
    <source>
        <dbReference type="ARBA" id="ARBA00023136"/>
    </source>
</evidence>
<comment type="subcellular location">
    <subcellularLocation>
        <location evidence="1">Cell projection</location>
        <location evidence="1">Cilium membrane</location>
        <topology evidence="1">Multi-pass membrane protein</topology>
    </subcellularLocation>
</comment>
<feature type="transmembrane region" description="Helical" evidence="20">
    <location>
        <begin position="72"/>
        <end position="94"/>
    </location>
</feature>
<dbReference type="SUPFAM" id="SSF81321">
    <property type="entry name" value="Family A G protein-coupled receptor-like"/>
    <property type="match status" value="2"/>
</dbReference>
<organism evidence="22">
    <name type="scientific">Caenorhabditis brenneri</name>
    <name type="common">Nematode worm</name>
    <dbReference type="NCBI Taxonomy" id="135651"/>
    <lineage>
        <taxon>Eukaryota</taxon>
        <taxon>Metazoa</taxon>
        <taxon>Ecdysozoa</taxon>
        <taxon>Nematoda</taxon>
        <taxon>Chromadorea</taxon>
        <taxon>Rhabditida</taxon>
        <taxon>Rhabditina</taxon>
        <taxon>Rhabditomorpha</taxon>
        <taxon>Rhabditoidea</taxon>
        <taxon>Rhabditidae</taxon>
        <taxon>Peloderinae</taxon>
        <taxon>Caenorhabditis</taxon>
    </lineage>
</organism>
<keyword evidence="5 20" id="KW-0812">Transmembrane</keyword>
<feature type="transmembrane region" description="Helical" evidence="20">
    <location>
        <begin position="313"/>
        <end position="331"/>
    </location>
</feature>
<keyword evidence="9 20" id="KW-0472">Membrane</keyword>
<evidence type="ECO:0000256" key="13">
    <source>
        <dbReference type="ARBA" id="ARBA00054965"/>
    </source>
</evidence>
<dbReference type="GO" id="GO:0042048">
    <property type="term" value="P:olfactory behavior"/>
    <property type="evidence" value="ECO:0007669"/>
    <property type="project" value="TreeGrafter"/>
</dbReference>
<accession>G0P4B2</accession>
<evidence type="ECO:0000256" key="12">
    <source>
        <dbReference type="ARBA" id="ARBA00023273"/>
    </source>
</evidence>
<evidence type="ECO:0000313" key="22">
    <source>
        <dbReference type="Proteomes" id="UP000008068"/>
    </source>
</evidence>
<evidence type="ECO:0000256" key="20">
    <source>
        <dbReference type="SAM" id="Phobius"/>
    </source>
</evidence>
<evidence type="ECO:0000256" key="6">
    <source>
        <dbReference type="ARBA" id="ARBA00022725"/>
    </source>
</evidence>
<evidence type="ECO:0000256" key="19">
    <source>
        <dbReference type="SAM" id="MobiDB-lite"/>
    </source>
</evidence>
<dbReference type="eggNOG" id="ENOG502TGVH">
    <property type="taxonomic scope" value="Eukaryota"/>
</dbReference>
<keyword evidence="6" id="KW-0552">Olfaction</keyword>
<feature type="transmembrane region" description="Helical" evidence="20">
    <location>
        <begin position="351"/>
        <end position="371"/>
    </location>
</feature>
<keyword evidence="2" id="KW-1003">Cell membrane</keyword>
<feature type="transmembrane region" description="Helical" evidence="20">
    <location>
        <begin position="414"/>
        <end position="447"/>
    </location>
</feature>
<evidence type="ECO:0000256" key="14">
    <source>
        <dbReference type="ARBA" id="ARBA00061678"/>
    </source>
</evidence>
<keyword evidence="22" id="KW-1185">Reference proteome</keyword>
<dbReference type="InParanoid" id="G0P4B2"/>
<proteinExistence type="inferred from homology"/>
<dbReference type="FunCoup" id="G0P4B2">
    <property type="interactions" value="3"/>
</dbReference>
<feature type="transmembrane region" description="Helical" evidence="20">
    <location>
        <begin position="189"/>
        <end position="214"/>
    </location>
</feature>
<reference evidence="22" key="1">
    <citation type="submission" date="2011-07" db="EMBL/GenBank/DDBJ databases">
        <authorList>
            <consortium name="Caenorhabditis brenneri Sequencing and Analysis Consortium"/>
            <person name="Wilson R.K."/>
        </authorList>
    </citation>
    <scope>NUCLEOTIDE SEQUENCE [LARGE SCALE GENOMIC DNA]</scope>
    <source>
        <strain evidence="22">PB2801</strain>
    </source>
</reference>
<evidence type="ECO:0000256" key="8">
    <source>
        <dbReference type="ARBA" id="ARBA00023069"/>
    </source>
</evidence>
<name>G0P4B2_CAEBE</name>
<dbReference type="OrthoDB" id="5784759at2759"/>
<evidence type="ECO:0000256" key="3">
    <source>
        <dbReference type="ARBA" id="ARBA00022500"/>
    </source>
</evidence>
<gene>
    <name evidence="21" type="ORF">CAEBREN_30797</name>
</gene>
<dbReference type="FunFam" id="1.20.1070.10:FF:000128">
    <property type="entry name" value="Seven TM Receptor"/>
    <property type="match status" value="2"/>
</dbReference>
<feature type="transmembrane region" description="Helical" evidence="20">
    <location>
        <begin position="221"/>
        <end position="238"/>
    </location>
</feature>
<dbReference type="Proteomes" id="UP000008068">
    <property type="component" value="Unassembled WGS sequence"/>
</dbReference>
<keyword evidence="7 20" id="KW-1133">Transmembrane helix</keyword>
<dbReference type="Gene3D" id="1.20.1070.10">
    <property type="entry name" value="Rhodopsin 7-helix transmembrane proteins"/>
    <property type="match status" value="1"/>
</dbReference>
<evidence type="ECO:0000256" key="17">
    <source>
        <dbReference type="ARBA" id="ARBA00078653"/>
    </source>
</evidence>
<dbReference type="GO" id="GO:0006935">
    <property type="term" value="P:chemotaxis"/>
    <property type="evidence" value="ECO:0007669"/>
    <property type="project" value="UniProtKB-KW"/>
</dbReference>
<evidence type="ECO:0000256" key="7">
    <source>
        <dbReference type="ARBA" id="ARBA00022989"/>
    </source>
</evidence>
<dbReference type="GO" id="GO:0038022">
    <property type="term" value="F:G protein-coupled olfactory receptor activity"/>
    <property type="evidence" value="ECO:0007669"/>
    <property type="project" value="TreeGrafter"/>
</dbReference>
<dbReference type="PANTHER" id="PTHR22943">
    <property type="entry name" value="7-TRANSMEMBRANE DOMAIN RECEPTOR C.ELEGANS"/>
    <property type="match status" value="1"/>
</dbReference>
<evidence type="ECO:0000256" key="18">
    <source>
        <dbReference type="ARBA" id="ARBA00082489"/>
    </source>
</evidence>
<dbReference type="GO" id="GO:0060170">
    <property type="term" value="C:ciliary membrane"/>
    <property type="evidence" value="ECO:0007669"/>
    <property type="project" value="UniProtKB-SubCell"/>
</dbReference>
<sequence>MLKIHYTVRTTSVVMVNVSDKLLPRFYLRILNSIYWAFFGSSMAIFALQFIYRYLAISMNPLIQTFYSWKILFWLLIPVLNGITWALLGICLCGPTKEATEYLRSYVLEDFKEEIDKFDYLGGPMYMITENGAFKPYFNTLSTISYMSVTVSISFAVIIFCGSKCYLIISDLNKITTSSTRCQAMQSQLFYALVVQTLIPTLLLHFPVSIMFGFVLTDHGLGIYSSIISITISFYPAIDPLPNFFIISPYRRAAFRCVNRNYLENSISQAPPNSKNTVSPIAIHYSYRSSVVVLISTSDKPFSRYILLILDSFYWGFFGSSLAIFGVHFIYRYLVISGNTLLKTFQSWKMILWLLIPVVIGFMWALTGIFLCGPTDEFTEFMRKPVREVFNEDIEEFEYLGAFMYEISSTDKSFIIYWGPIAGMIIMSVTVVISFIVIVVCGFKCYLRIKILTKNSSTTSSRSQALQSQLFNALVIQTMIPVLLLHIPVTLKFMFAIFDSGLGEYCFIMSMTIALYPAIDPLPNFFIISPYRKAALGILKFRKRQTKRQNGTMNSLQRTSLSIPRKT</sequence>
<evidence type="ECO:0000256" key="15">
    <source>
        <dbReference type="ARBA" id="ARBA00064300"/>
    </source>
</evidence>
<feature type="transmembrane region" description="Helical" evidence="20">
    <location>
        <begin position="468"/>
        <end position="487"/>
    </location>
</feature>
<feature type="region of interest" description="Disordered" evidence="19">
    <location>
        <begin position="547"/>
        <end position="567"/>
    </location>
</feature>
<dbReference type="STRING" id="135651.G0P4B2"/>
<evidence type="ECO:0000256" key="4">
    <source>
        <dbReference type="ARBA" id="ARBA00022606"/>
    </source>
</evidence>
<feature type="transmembrane region" description="Helical" evidence="20">
    <location>
        <begin position="144"/>
        <end position="169"/>
    </location>
</feature>
<comment type="function">
    <text evidence="13">An odorant receptor which affects chemotaxis to the volatile odorant diacetyl. Specifies AWA neuronal cell fate via the odr-7 pathway.</text>
</comment>
<dbReference type="InterPro" id="IPR019428">
    <property type="entry name" value="7TM_GPCR_serpentine_rcpt_Str"/>
</dbReference>
<evidence type="ECO:0000256" key="2">
    <source>
        <dbReference type="ARBA" id="ARBA00022475"/>
    </source>
</evidence>
<dbReference type="AlphaFoldDB" id="G0P4B2"/>
<keyword evidence="10" id="KW-0675">Receptor</keyword>
<comment type="similarity">
    <text evidence="14">Belongs to the nematode receptor-like protein str family.</text>
</comment>
<dbReference type="HOGENOM" id="CLU_024223_0_0_1"/>
<comment type="subunit">
    <text evidence="15">Interacts with odr-4.</text>
</comment>
<dbReference type="EMBL" id="GL380061">
    <property type="protein sequence ID" value="EGT44706.1"/>
    <property type="molecule type" value="Genomic_DNA"/>
</dbReference>
<keyword evidence="3" id="KW-0145">Chemotaxis</keyword>
<evidence type="ECO:0000256" key="11">
    <source>
        <dbReference type="ARBA" id="ARBA00023180"/>
    </source>
</evidence>
<evidence type="ECO:0000256" key="16">
    <source>
        <dbReference type="ARBA" id="ARBA00067967"/>
    </source>
</evidence>
<protein>
    <recommendedName>
        <fullName evidence="16">Serpentine receptor class r-10</fullName>
    </recommendedName>
    <alternativeName>
        <fullName evidence="17">Odorant response abnormal protein 10</fullName>
    </alternativeName>
    <alternativeName>
        <fullName evidence="18">Olfactory receptor 10</fullName>
    </alternativeName>
</protein>
<keyword evidence="4" id="KW-0716">Sensory transduction</keyword>
<keyword evidence="12" id="KW-0966">Cell projection</keyword>
<feature type="compositionally biased region" description="Polar residues" evidence="19">
    <location>
        <begin position="548"/>
        <end position="567"/>
    </location>
</feature>
<feature type="transmembrane region" description="Helical" evidence="20">
    <location>
        <begin position="34"/>
        <end position="52"/>
    </location>
</feature>
<evidence type="ECO:0000256" key="1">
    <source>
        <dbReference type="ARBA" id="ARBA00004272"/>
    </source>
</evidence>
<evidence type="ECO:0000256" key="5">
    <source>
        <dbReference type="ARBA" id="ARBA00022692"/>
    </source>
</evidence>
<evidence type="ECO:0000256" key="10">
    <source>
        <dbReference type="ARBA" id="ARBA00023170"/>
    </source>
</evidence>
<keyword evidence="8" id="KW-0969">Cilium</keyword>
<dbReference type="PANTHER" id="PTHR22943:SF89">
    <property type="entry name" value="SEVEN TM RECEPTOR"/>
    <property type="match status" value="1"/>
</dbReference>
<keyword evidence="11" id="KW-0325">Glycoprotein</keyword>